<sequence length="181" mass="19401">MKSLVTSAVFASLLGLLPAAAQAQDARDQFFSTLKSLCGQQFDGVLVYPKDPRHDFAGKRLHADFAACGERQIKVPFQVGEDKSRTWVISRTPAGLALQHDHRHADGTPDAVTMYGGMASTTGSALSQSFLADDYTARLVKGAATNVWTISVSADGSTLTYHLERDAQPRATVVFQRSGAG</sequence>
<feature type="signal peptide" evidence="1">
    <location>
        <begin position="1"/>
        <end position="23"/>
    </location>
</feature>
<accession>A0A1S1U4A0</accession>
<proteinExistence type="predicted"/>
<keyword evidence="1" id="KW-0732">Signal</keyword>
<dbReference type="EMBL" id="LFKP01000011">
    <property type="protein sequence ID" value="OHV95076.1"/>
    <property type="molecule type" value="Genomic_DNA"/>
</dbReference>
<dbReference type="RefSeq" id="WP_071079143.1">
    <property type="nucleotide sequence ID" value="NZ_LFKP01000011.1"/>
</dbReference>
<gene>
    <name evidence="2" type="ORF">AKG95_22620</name>
</gene>
<dbReference type="Proteomes" id="UP000179840">
    <property type="component" value="Unassembled WGS sequence"/>
</dbReference>
<evidence type="ECO:0008006" key="4">
    <source>
        <dbReference type="Google" id="ProtNLM"/>
    </source>
</evidence>
<name>A0A1S1U4A0_9BURK</name>
<organism evidence="2 3">
    <name type="scientific">Janthinobacterium lividum</name>
    <dbReference type="NCBI Taxonomy" id="29581"/>
    <lineage>
        <taxon>Bacteria</taxon>
        <taxon>Pseudomonadati</taxon>
        <taxon>Pseudomonadota</taxon>
        <taxon>Betaproteobacteria</taxon>
        <taxon>Burkholderiales</taxon>
        <taxon>Oxalobacteraceae</taxon>
        <taxon>Janthinobacterium</taxon>
    </lineage>
</organism>
<evidence type="ECO:0000313" key="2">
    <source>
        <dbReference type="EMBL" id="OHV95076.1"/>
    </source>
</evidence>
<comment type="caution">
    <text evidence="2">The sequence shown here is derived from an EMBL/GenBank/DDBJ whole genome shotgun (WGS) entry which is preliminary data.</text>
</comment>
<evidence type="ECO:0000256" key="1">
    <source>
        <dbReference type="SAM" id="SignalP"/>
    </source>
</evidence>
<reference evidence="2 3" key="1">
    <citation type="submission" date="2015-06" db="EMBL/GenBank/DDBJ databases">
        <title>Draft genome sequencing of a biphenyl-degrading bacterium, Janthinobacterium lividum MEG1.</title>
        <authorList>
            <person name="Shimodaira J."/>
            <person name="Hatta T."/>
        </authorList>
    </citation>
    <scope>NUCLEOTIDE SEQUENCE [LARGE SCALE GENOMIC DNA]</scope>
    <source>
        <strain evidence="2 3">MEG1</strain>
    </source>
</reference>
<feature type="chain" id="PRO_5010320254" description="Secreted protein" evidence="1">
    <location>
        <begin position="24"/>
        <end position="181"/>
    </location>
</feature>
<evidence type="ECO:0000313" key="3">
    <source>
        <dbReference type="Proteomes" id="UP000179840"/>
    </source>
</evidence>
<protein>
    <recommendedName>
        <fullName evidence="4">Secreted protein</fullName>
    </recommendedName>
</protein>
<dbReference type="AlphaFoldDB" id="A0A1S1U4A0"/>